<feature type="chain" id="PRO_5045940990" evidence="1">
    <location>
        <begin position="22"/>
        <end position="70"/>
    </location>
</feature>
<sequence length="70" mass="8032">MLLKYYFLLVIALIFISTTIASPLPYPAVKQPNTLSYKFSLCNAHTNVWLNAAADAMNRAYFNKKFKPSW</sequence>
<evidence type="ECO:0000313" key="3">
    <source>
        <dbReference type="Proteomes" id="UP000789901"/>
    </source>
</evidence>
<organism evidence="2 3">
    <name type="scientific">Gigaspora margarita</name>
    <dbReference type="NCBI Taxonomy" id="4874"/>
    <lineage>
        <taxon>Eukaryota</taxon>
        <taxon>Fungi</taxon>
        <taxon>Fungi incertae sedis</taxon>
        <taxon>Mucoromycota</taxon>
        <taxon>Glomeromycotina</taxon>
        <taxon>Glomeromycetes</taxon>
        <taxon>Diversisporales</taxon>
        <taxon>Gigasporaceae</taxon>
        <taxon>Gigaspora</taxon>
    </lineage>
</organism>
<gene>
    <name evidence="2" type="ORF">GMARGA_LOCUS14226</name>
</gene>
<protein>
    <submittedName>
        <fullName evidence="2">20681_t:CDS:1</fullName>
    </submittedName>
</protein>
<evidence type="ECO:0000313" key="2">
    <source>
        <dbReference type="EMBL" id="CAG8729124.1"/>
    </source>
</evidence>
<proteinExistence type="predicted"/>
<dbReference type="EMBL" id="CAJVQB010009337">
    <property type="protein sequence ID" value="CAG8729124.1"/>
    <property type="molecule type" value="Genomic_DNA"/>
</dbReference>
<comment type="caution">
    <text evidence="2">The sequence shown here is derived from an EMBL/GenBank/DDBJ whole genome shotgun (WGS) entry which is preliminary data.</text>
</comment>
<evidence type="ECO:0000256" key="1">
    <source>
        <dbReference type="SAM" id="SignalP"/>
    </source>
</evidence>
<keyword evidence="1" id="KW-0732">Signal</keyword>
<keyword evidence="3" id="KW-1185">Reference proteome</keyword>
<feature type="signal peptide" evidence="1">
    <location>
        <begin position="1"/>
        <end position="21"/>
    </location>
</feature>
<accession>A0ABN7V4B9</accession>
<name>A0ABN7V4B9_GIGMA</name>
<dbReference type="Proteomes" id="UP000789901">
    <property type="component" value="Unassembled WGS sequence"/>
</dbReference>
<reference evidence="2 3" key="1">
    <citation type="submission" date="2021-06" db="EMBL/GenBank/DDBJ databases">
        <authorList>
            <person name="Kallberg Y."/>
            <person name="Tangrot J."/>
            <person name="Rosling A."/>
        </authorList>
    </citation>
    <scope>NUCLEOTIDE SEQUENCE [LARGE SCALE GENOMIC DNA]</scope>
    <source>
        <strain evidence="2 3">120-4 pot B 10/14</strain>
    </source>
</reference>
<feature type="non-terminal residue" evidence="2">
    <location>
        <position position="70"/>
    </location>
</feature>